<dbReference type="PANTHER" id="PTHR30483">
    <property type="entry name" value="LEUCINE-SPECIFIC-BINDING PROTEIN"/>
    <property type="match status" value="1"/>
</dbReference>
<proteinExistence type="inferred from homology"/>
<dbReference type="Pfam" id="PF13458">
    <property type="entry name" value="Peripla_BP_6"/>
    <property type="match status" value="1"/>
</dbReference>
<accession>A0A1B2I2S4</accession>
<gene>
    <name evidence="3" type="ORF">BED41_03690</name>
</gene>
<dbReference type="InterPro" id="IPR028082">
    <property type="entry name" value="Peripla_BP_I"/>
</dbReference>
<dbReference type="AlphaFoldDB" id="A0A1B2I2S4"/>
<dbReference type="Gene3D" id="3.40.50.2300">
    <property type="match status" value="2"/>
</dbReference>
<comment type="similarity">
    <text evidence="1">Belongs to the leucine-binding protein family.</text>
</comment>
<name>A0A1B2I2S4_9BACT</name>
<keyword evidence="2" id="KW-0732">Signal</keyword>
<dbReference type="GeneID" id="83056955"/>
<dbReference type="Proteomes" id="UP000093044">
    <property type="component" value="Chromosome"/>
</dbReference>
<evidence type="ECO:0000313" key="4">
    <source>
        <dbReference type="Proteomes" id="UP000093044"/>
    </source>
</evidence>
<dbReference type="PANTHER" id="PTHR30483:SF6">
    <property type="entry name" value="PERIPLASMIC BINDING PROTEIN OF ABC TRANSPORTER FOR NATURAL AMINO ACIDS"/>
    <property type="match status" value="1"/>
</dbReference>
<dbReference type="KEGG" id="cpor:BED41_03690"/>
<dbReference type="InterPro" id="IPR051010">
    <property type="entry name" value="BCAA_transport"/>
</dbReference>
<keyword evidence="4" id="KW-1185">Reference proteome</keyword>
<dbReference type="CDD" id="cd06347">
    <property type="entry name" value="PBP1_ABC_LivK_ligand_binding-like"/>
    <property type="match status" value="1"/>
</dbReference>
<dbReference type="InterPro" id="IPR028081">
    <property type="entry name" value="Leu-bd"/>
</dbReference>
<reference evidence="3" key="1">
    <citation type="submission" date="2016-08" db="EMBL/GenBank/DDBJ databases">
        <title>Complete genome of Cloacibacillus porcorum.</title>
        <authorList>
            <person name="Looft T."/>
            <person name="Bayles D.O."/>
            <person name="Alt D.P."/>
        </authorList>
    </citation>
    <scope>NUCLEOTIDE SEQUENCE [LARGE SCALE GENOMIC DNA]</scope>
    <source>
        <strain evidence="3">CL-84</strain>
    </source>
</reference>
<evidence type="ECO:0000256" key="2">
    <source>
        <dbReference type="ARBA" id="ARBA00022729"/>
    </source>
</evidence>
<organism evidence="3 4">
    <name type="scientific">Cloacibacillus porcorum</name>
    <dbReference type="NCBI Taxonomy" id="1197717"/>
    <lineage>
        <taxon>Bacteria</taxon>
        <taxon>Thermotogati</taxon>
        <taxon>Synergistota</taxon>
        <taxon>Synergistia</taxon>
        <taxon>Synergistales</taxon>
        <taxon>Synergistaceae</taxon>
        <taxon>Cloacibacillus</taxon>
    </lineage>
</organism>
<dbReference type="SUPFAM" id="SSF53822">
    <property type="entry name" value="Periplasmic binding protein-like I"/>
    <property type="match status" value="1"/>
</dbReference>
<dbReference type="STRING" id="1197717.BED41_03690"/>
<evidence type="ECO:0000313" key="3">
    <source>
        <dbReference type="EMBL" id="ANZ44269.1"/>
    </source>
</evidence>
<dbReference type="EMBL" id="CP016757">
    <property type="protein sequence ID" value="ANZ44269.1"/>
    <property type="molecule type" value="Genomic_DNA"/>
</dbReference>
<dbReference type="OrthoDB" id="1392at2"/>
<sequence length="379" mass="40616">MKLTKKLAVAFSLVLVTAGMAMAAETVKIGVYLPITGGNAIGGQLELDGVKLAHQQYPTVDGKKIELVVVDNKSDKVESANAVKRLIEKDKVRAIIGTYGSSLAMAGGEVAEKAGIPMVGTSCTNPLVTQGKKYVFRVCFIDPFQGAGAADYALKELKAKSAAMLIEVTEDYSVGLGNFFKQNFTKNGGKIVSVMNYQKGDQDFTAQLTEIISKNPDVLYIPANFAEGAIIMRQARELGAKFSILGGDAMDNPEMVKIGGESVEGFSYTSFAYSPNMPEKLMSPIQKQFTAQWRKAFPGKDPAALTGCGYDAYLLIYNAIKNAKSTDPEKITAAIASTKDMPGVTGTTTINKTHDAEKSVGIIKIENGRQVFHAIVNPK</sequence>
<protein>
    <submittedName>
        <fullName evidence="3">Branched-chain amino acid ABC transporter substrate-binding protein</fullName>
    </submittedName>
</protein>
<dbReference type="RefSeq" id="WP_066743230.1">
    <property type="nucleotide sequence ID" value="NZ_CALCLR010000031.1"/>
</dbReference>
<evidence type="ECO:0000256" key="1">
    <source>
        <dbReference type="ARBA" id="ARBA00010062"/>
    </source>
</evidence>